<protein>
    <submittedName>
        <fullName evidence="2">Uncharacterized protein</fullName>
    </submittedName>
</protein>
<dbReference type="Proteomes" id="UP001189624">
    <property type="component" value="Chromosome 9"/>
</dbReference>
<gene>
    <name evidence="2" type="ORF">AYBTSS11_LOCUS26308</name>
</gene>
<reference evidence="2" key="1">
    <citation type="submission" date="2023-10" db="EMBL/GenBank/DDBJ databases">
        <authorList>
            <person name="Domelevo Entfellner J.-B."/>
        </authorList>
    </citation>
    <scope>NUCLEOTIDE SEQUENCE</scope>
</reference>
<feature type="chain" id="PRO_5041728272" evidence="1">
    <location>
        <begin position="18"/>
        <end position="74"/>
    </location>
</feature>
<evidence type="ECO:0000313" key="2">
    <source>
        <dbReference type="EMBL" id="CAJ1974235.1"/>
    </source>
</evidence>
<feature type="signal peptide" evidence="1">
    <location>
        <begin position="1"/>
        <end position="17"/>
    </location>
</feature>
<organism evidence="2 3">
    <name type="scientific">Sphenostylis stenocarpa</name>
    <dbReference type="NCBI Taxonomy" id="92480"/>
    <lineage>
        <taxon>Eukaryota</taxon>
        <taxon>Viridiplantae</taxon>
        <taxon>Streptophyta</taxon>
        <taxon>Embryophyta</taxon>
        <taxon>Tracheophyta</taxon>
        <taxon>Spermatophyta</taxon>
        <taxon>Magnoliopsida</taxon>
        <taxon>eudicotyledons</taxon>
        <taxon>Gunneridae</taxon>
        <taxon>Pentapetalae</taxon>
        <taxon>rosids</taxon>
        <taxon>fabids</taxon>
        <taxon>Fabales</taxon>
        <taxon>Fabaceae</taxon>
        <taxon>Papilionoideae</taxon>
        <taxon>50 kb inversion clade</taxon>
        <taxon>NPAAA clade</taxon>
        <taxon>indigoferoid/millettioid clade</taxon>
        <taxon>Phaseoleae</taxon>
        <taxon>Sphenostylis</taxon>
    </lineage>
</organism>
<sequence>MDIVFAAWSVKVFLVQGGVMFDQSVQNSPQVPSASSPFALGFSFPHHASRVSSFDAVTTAPTLTTPTLSFQFSK</sequence>
<dbReference type="AlphaFoldDB" id="A0AA86T593"/>
<evidence type="ECO:0000256" key="1">
    <source>
        <dbReference type="SAM" id="SignalP"/>
    </source>
</evidence>
<accession>A0AA86T593</accession>
<evidence type="ECO:0000313" key="3">
    <source>
        <dbReference type="Proteomes" id="UP001189624"/>
    </source>
</evidence>
<dbReference type="Gramene" id="rna-AYBTSS11_LOCUS26308">
    <property type="protein sequence ID" value="CAJ1974235.1"/>
    <property type="gene ID" value="gene-AYBTSS11_LOCUS26308"/>
</dbReference>
<keyword evidence="1" id="KW-0732">Signal</keyword>
<name>A0AA86T593_9FABA</name>
<dbReference type="EMBL" id="OY731406">
    <property type="protein sequence ID" value="CAJ1974235.1"/>
    <property type="molecule type" value="Genomic_DNA"/>
</dbReference>
<proteinExistence type="predicted"/>
<keyword evidence="3" id="KW-1185">Reference proteome</keyword>